<feature type="domain" description="Response regulatory" evidence="4">
    <location>
        <begin position="6"/>
        <end position="121"/>
    </location>
</feature>
<dbReference type="KEGG" id="mmt:Metme_3384"/>
<evidence type="ECO:0000259" key="4">
    <source>
        <dbReference type="PROSITE" id="PS50110"/>
    </source>
</evidence>
<reference evidence="5 6" key="1">
    <citation type="journal article" date="2011" name="J. Bacteriol.">
        <title>Complete Genome Sequence of the Aerobic Marine Methanotroph Methylomonas methanica MC09.</title>
        <authorList>
            <person name="Boden R."/>
            <person name="Cunliffe M."/>
            <person name="Scanlan J."/>
            <person name="Moussard H."/>
            <person name="Kits K.D."/>
            <person name="Klotz M.G."/>
            <person name="Jetten M.S."/>
            <person name="Vuilleumier S."/>
            <person name="Han J."/>
            <person name="Peters L."/>
            <person name="Mikhailova N."/>
            <person name="Teshima H."/>
            <person name="Tapia R."/>
            <person name="Kyrpides N."/>
            <person name="Ivanova N."/>
            <person name="Pagani I."/>
            <person name="Cheng J.F."/>
            <person name="Goodwin L."/>
            <person name="Han C."/>
            <person name="Hauser L."/>
            <person name="Land M.L."/>
            <person name="Lapidus A."/>
            <person name="Lucas S."/>
            <person name="Pitluck S."/>
            <person name="Woyke T."/>
            <person name="Stein L."/>
            <person name="Murrell J.C."/>
        </authorList>
    </citation>
    <scope>NUCLEOTIDE SEQUENCE [LARGE SCALE GENOMIC DNA]</scope>
    <source>
        <strain evidence="5 6">MC09</strain>
    </source>
</reference>
<dbReference type="InterPro" id="IPR039420">
    <property type="entry name" value="WalR-like"/>
</dbReference>
<dbReference type="Gene3D" id="3.40.50.2300">
    <property type="match status" value="1"/>
</dbReference>
<feature type="domain" description="HTH luxR-type" evidence="3">
    <location>
        <begin position="135"/>
        <end position="199"/>
    </location>
</feature>
<dbReference type="Proteomes" id="UP000008888">
    <property type="component" value="Chromosome"/>
</dbReference>
<protein>
    <submittedName>
        <fullName evidence="5">Two component transcriptional regulator, LuxR family</fullName>
    </submittedName>
</protein>
<proteinExistence type="predicted"/>
<dbReference type="EMBL" id="CP002738">
    <property type="protein sequence ID" value="AEG01755.1"/>
    <property type="molecule type" value="Genomic_DNA"/>
</dbReference>
<evidence type="ECO:0000256" key="1">
    <source>
        <dbReference type="ARBA" id="ARBA00023125"/>
    </source>
</evidence>
<dbReference type="RefSeq" id="WP_013819982.1">
    <property type="nucleotide sequence ID" value="NC_015572.1"/>
</dbReference>
<accession>G0A6C7</accession>
<dbReference type="AlphaFoldDB" id="G0A6C7"/>
<dbReference type="InterPro" id="IPR016032">
    <property type="entry name" value="Sig_transdc_resp-reg_C-effctor"/>
</dbReference>
<dbReference type="Pfam" id="PF00072">
    <property type="entry name" value="Response_reg"/>
    <property type="match status" value="1"/>
</dbReference>
<dbReference type="eggNOG" id="COG2197">
    <property type="taxonomic scope" value="Bacteria"/>
</dbReference>
<dbReference type="SUPFAM" id="SSF46894">
    <property type="entry name" value="C-terminal effector domain of the bipartite response regulators"/>
    <property type="match status" value="1"/>
</dbReference>
<dbReference type="InterPro" id="IPR011006">
    <property type="entry name" value="CheY-like_superfamily"/>
</dbReference>
<dbReference type="CDD" id="cd06170">
    <property type="entry name" value="LuxR_C_like"/>
    <property type="match status" value="1"/>
</dbReference>
<evidence type="ECO:0000259" key="3">
    <source>
        <dbReference type="PROSITE" id="PS50043"/>
    </source>
</evidence>
<organism evidence="5 6">
    <name type="scientific">Methylomonas methanica (strain DSM 25384 / MC09)</name>
    <dbReference type="NCBI Taxonomy" id="857087"/>
    <lineage>
        <taxon>Bacteria</taxon>
        <taxon>Pseudomonadati</taxon>
        <taxon>Pseudomonadota</taxon>
        <taxon>Gammaproteobacteria</taxon>
        <taxon>Methylococcales</taxon>
        <taxon>Methylococcaceae</taxon>
        <taxon>Methylomonas</taxon>
    </lineage>
</organism>
<dbReference type="GO" id="GO:0000160">
    <property type="term" value="P:phosphorelay signal transduction system"/>
    <property type="evidence" value="ECO:0007669"/>
    <property type="project" value="InterPro"/>
</dbReference>
<dbReference type="HOGENOM" id="CLU_000445_90_8_6"/>
<keyword evidence="6" id="KW-1185">Reference proteome</keyword>
<dbReference type="SMART" id="SM00421">
    <property type="entry name" value="HTH_LUXR"/>
    <property type="match status" value="1"/>
</dbReference>
<dbReference type="SMART" id="SM00448">
    <property type="entry name" value="REC"/>
    <property type="match status" value="1"/>
</dbReference>
<dbReference type="PRINTS" id="PR00038">
    <property type="entry name" value="HTHLUXR"/>
</dbReference>
<evidence type="ECO:0000313" key="6">
    <source>
        <dbReference type="Proteomes" id="UP000008888"/>
    </source>
</evidence>
<feature type="modified residue" description="4-aspartylphosphate" evidence="2">
    <location>
        <position position="56"/>
    </location>
</feature>
<name>G0A6C7_METMM</name>
<keyword evidence="1" id="KW-0238">DNA-binding</keyword>
<sequence length="201" mass="22441">MQAGKEIWIIDDHQLFSAGMKHLLNSVAAHHDIKCFNHPNSAMSEVGVMASLVIMDFYIPGVDTLNWISEFVKSYPNTPLVIISSSISLIDKKNCLLAGATAYYPKHSPPEITLERLKLHIERNTTGEDVELEFPVCQNNLTARQVEILIQVARGHSNKKIAKILGVSPETVKSHIATIYKTISCTTRDEAVDWAREKGFL</sequence>
<dbReference type="GO" id="GO:0006355">
    <property type="term" value="P:regulation of DNA-templated transcription"/>
    <property type="evidence" value="ECO:0007669"/>
    <property type="project" value="InterPro"/>
</dbReference>
<dbReference type="Pfam" id="PF00196">
    <property type="entry name" value="GerE"/>
    <property type="match status" value="1"/>
</dbReference>
<dbReference type="Gene3D" id="1.10.10.10">
    <property type="entry name" value="Winged helix-like DNA-binding domain superfamily/Winged helix DNA-binding domain"/>
    <property type="match status" value="1"/>
</dbReference>
<dbReference type="PROSITE" id="PS50043">
    <property type="entry name" value="HTH_LUXR_2"/>
    <property type="match status" value="1"/>
</dbReference>
<reference key="2">
    <citation type="submission" date="2011-05" db="EMBL/GenBank/DDBJ databases">
        <title>Complete genome sequence of the aerobic marine methanotroph Methylomonas methanica MC09.</title>
        <authorList>
            <person name="Boden R."/>
            <person name="Cunliffe M."/>
            <person name="Scanlan J."/>
            <person name="Moussard H."/>
            <person name="Kits K.D."/>
            <person name="Klotz M."/>
            <person name="Jetten M."/>
            <person name="Vuilleumier S."/>
            <person name="Han J."/>
            <person name="Peters L."/>
            <person name="Mikhailova N."/>
            <person name="Teshima H."/>
            <person name="Tapia R."/>
            <person name="Kyrpides N."/>
            <person name="Ivanova N."/>
            <person name="Pagani I."/>
            <person name="Cheng J.-F."/>
            <person name="Goodwin L."/>
            <person name="Han C."/>
            <person name="Hauser L."/>
            <person name="Land M."/>
            <person name="Lapidus A."/>
            <person name="Lucas S."/>
            <person name="Pitluck S."/>
            <person name="Woyke T."/>
            <person name="Stein L.Y."/>
            <person name="Murrell C."/>
        </authorList>
    </citation>
    <scope>NUCLEOTIDE SEQUENCE</scope>
    <source>
        <strain>MC09</strain>
    </source>
</reference>
<dbReference type="PANTHER" id="PTHR43214">
    <property type="entry name" value="TWO-COMPONENT RESPONSE REGULATOR"/>
    <property type="match status" value="1"/>
</dbReference>
<dbReference type="STRING" id="857087.Metme_3384"/>
<dbReference type="OrthoDB" id="9796655at2"/>
<dbReference type="SUPFAM" id="SSF52172">
    <property type="entry name" value="CheY-like"/>
    <property type="match status" value="1"/>
</dbReference>
<dbReference type="PROSITE" id="PS50110">
    <property type="entry name" value="RESPONSE_REGULATORY"/>
    <property type="match status" value="1"/>
</dbReference>
<gene>
    <name evidence="5" type="ordered locus">Metme_3384</name>
</gene>
<dbReference type="GO" id="GO:0003677">
    <property type="term" value="F:DNA binding"/>
    <property type="evidence" value="ECO:0007669"/>
    <property type="project" value="UniProtKB-KW"/>
</dbReference>
<evidence type="ECO:0000313" key="5">
    <source>
        <dbReference type="EMBL" id="AEG01755.1"/>
    </source>
</evidence>
<reference evidence="6" key="3">
    <citation type="submission" date="2011-05" db="EMBL/GenBank/DDBJ databases">
        <title>Complete sequence of Methylomonas methanica MC09.</title>
        <authorList>
            <consortium name="US DOE Joint Genome Institute"/>
            <person name="Lucas S."/>
            <person name="Han J."/>
            <person name="Lapidus A."/>
            <person name="Cheng J.-F."/>
            <person name="Goodwin L."/>
            <person name="Pitluck S."/>
            <person name="Peters L."/>
            <person name="Mikhailova N."/>
            <person name="Teshima H."/>
            <person name="Han C."/>
            <person name="Tapia R."/>
            <person name="Land M."/>
            <person name="Hauser L."/>
            <person name="Kyrpides N."/>
            <person name="Ivanova N."/>
            <person name="Pagani I."/>
            <person name="Stein L."/>
            <person name="Woyke T."/>
        </authorList>
    </citation>
    <scope>NUCLEOTIDE SEQUENCE [LARGE SCALE GENOMIC DNA]</scope>
    <source>
        <strain evidence="6">MC09</strain>
    </source>
</reference>
<dbReference type="PANTHER" id="PTHR43214:SF42">
    <property type="entry name" value="TRANSCRIPTIONAL REGULATORY PROTEIN DESR"/>
    <property type="match status" value="1"/>
</dbReference>
<dbReference type="InterPro" id="IPR001789">
    <property type="entry name" value="Sig_transdc_resp-reg_receiver"/>
</dbReference>
<dbReference type="InterPro" id="IPR036388">
    <property type="entry name" value="WH-like_DNA-bd_sf"/>
</dbReference>
<dbReference type="InterPro" id="IPR000792">
    <property type="entry name" value="Tscrpt_reg_LuxR_C"/>
</dbReference>
<keyword evidence="2" id="KW-0597">Phosphoprotein</keyword>
<evidence type="ECO:0000256" key="2">
    <source>
        <dbReference type="PROSITE-ProRule" id="PRU00169"/>
    </source>
</evidence>